<dbReference type="EMBL" id="NCVQ01000002">
    <property type="protein sequence ID" value="PWZ44938.1"/>
    <property type="molecule type" value="Genomic_DNA"/>
</dbReference>
<organism evidence="2 3">
    <name type="scientific">Zea mays</name>
    <name type="common">Maize</name>
    <dbReference type="NCBI Taxonomy" id="4577"/>
    <lineage>
        <taxon>Eukaryota</taxon>
        <taxon>Viridiplantae</taxon>
        <taxon>Streptophyta</taxon>
        <taxon>Embryophyta</taxon>
        <taxon>Tracheophyta</taxon>
        <taxon>Spermatophyta</taxon>
        <taxon>Magnoliopsida</taxon>
        <taxon>Liliopsida</taxon>
        <taxon>Poales</taxon>
        <taxon>Poaceae</taxon>
        <taxon>PACMAD clade</taxon>
        <taxon>Panicoideae</taxon>
        <taxon>Andropogonodae</taxon>
        <taxon>Andropogoneae</taxon>
        <taxon>Tripsacinae</taxon>
        <taxon>Zea</taxon>
    </lineage>
</organism>
<dbReference type="GO" id="GO:0004252">
    <property type="term" value="F:serine-type endopeptidase activity"/>
    <property type="evidence" value="ECO:0007669"/>
    <property type="project" value="InterPro"/>
</dbReference>
<feature type="region of interest" description="Disordered" evidence="1">
    <location>
        <begin position="1"/>
        <end position="23"/>
    </location>
</feature>
<dbReference type="PANTHER" id="PTHR47040:SF1">
    <property type="entry name" value="MITOCHONDRIAL ATP-INDEPENDENT INNER MEMBRANE PROTEASE SUBUNIT 2"/>
    <property type="match status" value="1"/>
</dbReference>
<evidence type="ECO:0000313" key="2">
    <source>
        <dbReference type="EMBL" id="PWZ44938.1"/>
    </source>
</evidence>
<reference evidence="2 3" key="1">
    <citation type="journal article" date="2018" name="Nat. Genet.">
        <title>Extensive intraspecific gene order and gene structural variations between Mo17 and other maize genomes.</title>
        <authorList>
            <person name="Sun S."/>
            <person name="Zhou Y."/>
            <person name="Chen J."/>
            <person name="Shi J."/>
            <person name="Zhao H."/>
            <person name="Zhao H."/>
            <person name="Song W."/>
            <person name="Zhang M."/>
            <person name="Cui Y."/>
            <person name="Dong X."/>
            <person name="Liu H."/>
            <person name="Ma X."/>
            <person name="Jiao Y."/>
            <person name="Wang B."/>
            <person name="Wei X."/>
            <person name="Stein J.C."/>
            <person name="Glaubitz J.C."/>
            <person name="Lu F."/>
            <person name="Yu G."/>
            <person name="Liang C."/>
            <person name="Fengler K."/>
            <person name="Li B."/>
            <person name="Rafalski A."/>
            <person name="Schnable P.S."/>
            <person name="Ware D.H."/>
            <person name="Buckler E.S."/>
            <person name="Lai J."/>
        </authorList>
    </citation>
    <scope>NUCLEOTIDE SEQUENCE [LARGE SCALE GENOMIC DNA]</scope>
    <source>
        <strain evidence="3">cv. Missouri 17</strain>
        <tissue evidence="2">Seedling</tissue>
    </source>
</reference>
<gene>
    <name evidence="2" type="ORF">Zm00014a_010129</name>
</gene>
<evidence type="ECO:0008006" key="4">
    <source>
        <dbReference type="Google" id="ProtNLM"/>
    </source>
</evidence>
<dbReference type="CDD" id="cd06530">
    <property type="entry name" value="S26_SPase_I"/>
    <property type="match status" value="1"/>
</dbReference>
<dbReference type="InterPro" id="IPR019533">
    <property type="entry name" value="Peptidase_S26"/>
</dbReference>
<dbReference type="Gene3D" id="2.10.109.10">
    <property type="entry name" value="Umud Fragment, subunit A"/>
    <property type="match status" value="1"/>
</dbReference>
<dbReference type="InterPro" id="IPR053307">
    <property type="entry name" value="Mitochondrial_IM_protease"/>
</dbReference>
<evidence type="ECO:0000256" key="1">
    <source>
        <dbReference type="SAM" id="MobiDB-lite"/>
    </source>
</evidence>
<accession>A0A3L6G9I3</accession>
<dbReference type="ExpressionAtlas" id="A0A3L6G9I3">
    <property type="expression patterns" value="baseline and differential"/>
</dbReference>
<protein>
    <recommendedName>
        <fullName evidence="4">Peptidase S24/S26A/S26B/S26C family protein</fullName>
    </recommendedName>
</protein>
<dbReference type="PANTHER" id="PTHR47040">
    <property type="entry name" value="OSJNBA0068L06.9 PROTEIN"/>
    <property type="match status" value="1"/>
</dbReference>
<dbReference type="InterPro" id="IPR036286">
    <property type="entry name" value="LexA/Signal_pep-like_sf"/>
</dbReference>
<comment type="caution">
    <text evidence="2">The sequence shown here is derived from an EMBL/GenBank/DDBJ whole genome shotgun (WGS) entry which is preliminary data.</text>
</comment>
<sequence length="293" mass="32333">MKEAQPTGCGRGEIIGSPRRGHLRHRQRHLLGSTPALCGLREREAPAAATGQDEPPPQTERAGDQCVRSWWRAWKSLAGGKQGFGRMVSLSTWFRYAAQKFEYCVSLSLKKYNDVGRISSTQLTDVLNKNLFQGKLTYVCPTKGEEAMAPIASPTGGAVLVRKLANLSPTQVFVGDVVLLKDPEKSDDLIIRRLAALEGYEMVSNDEKDEPFVLEKDQCWVLADNLALKPKEARDSRLFGPVPMTDILGRVIYSLRTAVDHGLVENSGMAMKQDGPVLAVELDVEEMAKNIKP</sequence>
<proteinExistence type="predicted"/>
<dbReference type="SUPFAM" id="SSF51306">
    <property type="entry name" value="LexA/Signal peptidase"/>
    <property type="match status" value="1"/>
</dbReference>
<dbReference type="GO" id="GO:0006465">
    <property type="term" value="P:signal peptide processing"/>
    <property type="evidence" value="ECO:0007669"/>
    <property type="project" value="InterPro"/>
</dbReference>
<name>A0A3L6G9I3_MAIZE</name>
<dbReference type="AlphaFoldDB" id="A0A3L6G9I3"/>
<evidence type="ECO:0000313" key="3">
    <source>
        <dbReference type="Proteomes" id="UP000251960"/>
    </source>
</evidence>
<dbReference type="Proteomes" id="UP000251960">
    <property type="component" value="Chromosome 10"/>
</dbReference>